<dbReference type="AlphaFoldDB" id="A0A498H2J9"/>
<dbReference type="EMBL" id="LHQS01000002">
    <property type="protein sequence ID" value="RXE56320.1"/>
    <property type="molecule type" value="Genomic_DNA"/>
</dbReference>
<dbReference type="Proteomes" id="UP000290932">
    <property type="component" value="Unassembled WGS sequence"/>
</dbReference>
<evidence type="ECO:0000313" key="1">
    <source>
        <dbReference type="EMBL" id="RXE56320.1"/>
    </source>
</evidence>
<proteinExistence type="predicted"/>
<gene>
    <name evidence="1" type="ORF">ABH15_09410</name>
</gene>
<comment type="caution">
    <text evidence="1">The sequence shown here is derived from an EMBL/GenBank/DDBJ whole genome shotgun (WGS) entry which is preliminary data.</text>
</comment>
<protein>
    <submittedName>
        <fullName evidence="1">Uncharacterized protein</fullName>
    </submittedName>
</protein>
<organism evidence="1 2">
    <name type="scientific">Methanoculleus taiwanensis</name>
    <dbReference type="NCBI Taxonomy" id="1550565"/>
    <lineage>
        <taxon>Archaea</taxon>
        <taxon>Methanobacteriati</taxon>
        <taxon>Methanobacteriota</taxon>
        <taxon>Stenosarchaea group</taxon>
        <taxon>Methanomicrobia</taxon>
        <taxon>Methanomicrobiales</taxon>
        <taxon>Methanomicrobiaceae</taxon>
        <taxon>Methanoculleus</taxon>
    </lineage>
</organism>
<keyword evidence="2" id="KW-1185">Reference proteome</keyword>
<reference evidence="1 2" key="1">
    <citation type="journal article" date="2015" name="Int. J. Syst. Evol. Microbiol.">
        <title>Methanoculleus taiwanensis sp. nov., a methanogen isolated from deep marine sediment at the deformation front area near Taiwan.</title>
        <authorList>
            <person name="Weng C.Y."/>
            <person name="Chen S.C."/>
            <person name="Lai M.C."/>
            <person name="Wu S.Y."/>
            <person name="Lin S."/>
            <person name="Yang T.F."/>
            <person name="Chen P.C."/>
        </authorList>
    </citation>
    <scope>NUCLEOTIDE SEQUENCE [LARGE SCALE GENOMIC DNA]</scope>
    <source>
        <strain evidence="1 2">CYW4</strain>
    </source>
</reference>
<name>A0A498H2J9_9EURY</name>
<accession>A0A498H2J9</accession>
<evidence type="ECO:0000313" key="2">
    <source>
        <dbReference type="Proteomes" id="UP000290932"/>
    </source>
</evidence>
<sequence>MTCYGKNMRKQRGTFWPFSRIVGIIGKSSIQDPNCCFSPLLLCISIQAAPDDFLHQPVDGKKIFVIFDERIFPDFSNGVIQE</sequence>